<dbReference type="PANTHER" id="PTHR43272:SF33">
    <property type="entry name" value="AMP-BINDING DOMAIN-CONTAINING PROTEIN-RELATED"/>
    <property type="match status" value="1"/>
</dbReference>
<keyword evidence="4" id="KW-0436">Ligase</keyword>
<dbReference type="GO" id="GO:0016874">
    <property type="term" value="F:ligase activity"/>
    <property type="evidence" value="ECO:0007669"/>
    <property type="project" value="UniProtKB-KW"/>
</dbReference>
<reference evidence="4 5" key="1">
    <citation type="submission" date="2019-01" db="EMBL/GenBank/DDBJ databases">
        <title>Genomes sequencing and comparative genomics of infectious freshwater microsporidia, Cucumispora dikerogammari and Thelohania contejeani.</title>
        <authorList>
            <person name="Cormier A."/>
            <person name="Giraud I."/>
            <person name="Wattier R."/>
            <person name="Teixeira M."/>
            <person name="Grandjean F."/>
            <person name="Rigaud T."/>
            <person name="Cordaux R."/>
        </authorList>
    </citation>
    <scope>NUCLEOTIDE SEQUENCE [LARGE SCALE GENOMIC DNA]</scope>
    <source>
        <strain evidence="4">T1</strain>
        <tissue evidence="4">Spores</tissue>
    </source>
</reference>
<feature type="domain" description="AMP-dependent synthetase/ligase" evidence="3">
    <location>
        <begin position="4"/>
        <end position="73"/>
    </location>
</feature>
<evidence type="ECO:0000256" key="1">
    <source>
        <dbReference type="ARBA" id="ARBA00022741"/>
    </source>
</evidence>
<protein>
    <submittedName>
        <fullName evidence="4">Long-chain-fatty-acid--CoA ligase 6</fullName>
    </submittedName>
</protein>
<dbReference type="PANTHER" id="PTHR43272">
    <property type="entry name" value="LONG-CHAIN-FATTY-ACID--COA LIGASE"/>
    <property type="match status" value="1"/>
</dbReference>
<evidence type="ECO:0000256" key="2">
    <source>
        <dbReference type="ARBA" id="ARBA00022840"/>
    </source>
</evidence>
<evidence type="ECO:0000313" key="4">
    <source>
        <dbReference type="EMBL" id="KAF7680941.1"/>
    </source>
</evidence>
<organism evidence="4 5">
    <name type="scientific">Astathelohania contejeani</name>
    <dbReference type="NCBI Taxonomy" id="164912"/>
    <lineage>
        <taxon>Eukaryota</taxon>
        <taxon>Fungi</taxon>
        <taxon>Fungi incertae sedis</taxon>
        <taxon>Microsporidia</taxon>
        <taxon>Astathelohaniidae</taxon>
        <taxon>Astathelohania</taxon>
    </lineage>
</organism>
<evidence type="ECO:0000313" key="5">
    <source>
        <dbReference type="Proteomes" id="UP001516464"/>
    </source>
</evidence>
<keyword evidence="5" id="KW-1185">Reference proteome</keyword>
<dbReference type="Pfam" id="PF00501">
    <property type="entry name" value="AMP-binding"/>
    <property type="match status" value="1"/>
</dbReference>
<evidence type="ECO:0000259" key="3">
    <source>
        <dbReference type="Pfam" id="PF00501"/>
    </source>
</evidence>
<keyword evidence="2" id="KW-0067">ATP-binding</keyword>
<accession>A0ABQ7HVZ8</accession>
<dbReference type="SUPFAM" id="SSF56801">
    <property type="entry name" value="Acetyl-CoA synthetase-like"/>
    <property type="match status" value="1"/>
</dbReference>
<proteinExistence type="predicted"/>
<name>A0ABQ7HVZ8_9MICR</name>
<dbReference type="InterPro" id="IPR000873">
    <property type="entry name" value="AMP-dep_synth/lig_dom"/>
</dbReference>
<dbReference type="Proteomes" id="UP001516464">
    <property type="component" value="Unassembled WGS sequence"/>
</dbReference>
<gene>
    <name evidence="4" type="primary">ACSL6</name>
    <name evidence="4" type="ORF">TCON_2443</name>
</gene>
<dbReference type="Gene3D" id="3.40.50.12780">
    <property type="entry name" value="N-terminal domain of ligase-like"/>
    <property type="match status" value="1"/>
</dbReference>
<sequence length="228" mass="25706">QYLQAVLSCPIYEGYGQTEGTASNIIQPTTCYEPGYVGVPFPTNIIKLAPVEGYKENEGEICLKGSNITSGYYKREDLNSELFDEEGFLKTGDIGCMVNGMFKIVGRKKDIFKTSLGEYIIPEKVEEALKGGYIEDLLIMCKKYSDYVVGLVVCKNKELCESDILKLITSVGLKLVEKGSIMKYEVPKKIHVLREDFSHYGEFLTPTGKKKRYSIESYFKNEISALFK</sequence>
<comment type="caution">
    <text evidence="4">The sequence shown here is derived from an EMBL/GenBank/DDBJ whole genome shotgun (WGS) entry which is preliminary data.</text>
</comment>
<keyword evidence="1" id="KW-0547">Nucleotide-binding</keyword>
<dbReference type="EMBL" id="SBIQ01000310">
    <property type="protein sequence ID" value="KAF7680941.1"/>
    <property type="molecule type" value="Genomic_DNA"/>
</dbReference>
<feature type="non-terminal residue" evidence="4">
    <location>
        <position position="1"/>
    </location>
</feature>
<dbReference type="InterPro" id="IPR042099">
    <property type="entry name" value="ANL_N_sf"/>
</dbReference>